<accession>A0A2N3N0W7</accession>
<dbReference type="Pfam" id="PF01968">
    <property type="entry name" value="Hydantoinase_A"/>
    <property type="match status" value="1"/>
</dbReference>
<dbReference type="OrthoDB" id="5404895at2759"/>
<dbReference type="PANTHER" id="PTHR11365">
    <property type="entry name" value="5-OXOPROLINASE RELATED"/>
    <property type="match status" value="1"/>
</dbReference>
<reference evidence="5 6" key="1">
    <citation type="journal article" date="2017" name="G3 (Bethesda)">
        <title>First Draft Genome Sequence of the Pathogenic Fungus Lomentospora prolificans (Formerly Scedosporium prolificans).</title>
        <authorList>
            <person name="Luo R."/>
            <person name="Zimin A."/>
            <person name="Workman R."/>
            <person name="Fan Y."/>
            <person name="Pertea G."/>
            <person name="Grossman N."/>
            <person name="Wear M.P."/>
            <person name="Jia B."/>
            <person name="Miller H."/>
            <person name="Casadevall A."/>
            <person name="Timp W."/>
            <person name="Zhang S.X."/>
            <person name="Salzberg S.L."/>
        </authorList>
    </citation>
    <scope>NUCLEOTIDE SEQUENCE [LARGE SCALE GENOMIC DNA]</scope>
    <source>
        <strain evidence="5 6">JHH-5317</strain>
    </source>
</reference>
<organism evidence="5 6">
    <name type="scientific">Lomentospora prolificans</name>
    <dbReference type="NCBI Taxonomy" id="41688"/>
    <lineage>
        <taxon>Eukaryota</taxon>
        <taxon>Fungi</taxon>
        <taxon>Dikarya</taxon>
        <taxon>Ascomycota</taxon>
        <taxon>Pezizomycotina</taxon>
        <taxon>Sordariomycetes</taxon>
        <taxon>Hypocreomycetidae</taxon>
        <taxon>Microascales</taxon>
        <taxon>Microascaceae</taxon>
        <taxon>Lomentospora</taxon>
    </lineage>
</organism>
<evidence type="ECO:0000259" key="2">
    <source>
        <dbReference type="Pfam" id="PF05378"/>
    </source>
</evidence>
<feature type="domain" description="S-Me-THD-like C-terminal" evidence="4">
    <location>
        <begin position="812"/>
        <end position="1020"/>
    </location>
</feature>
<dbReference type="InterPro" id="IPR024071">
    <property type="entry name" value="S-Me-THD_C_sf"/>
</dbReference>
<evidence type="ECO:0000259" key="1">
    <source>
        <dbReference type="Pfam" id="PF01968"/>
    </source>
</evidence>
<feature type="domain" description="Hydantoinase A/oxoprolinase" evidence="1">
    <location>
        <begin position="233"/>
        <end position="414"/>
    </location>
</feature>
<dbReference type="InterPro" id="IPR002821">
    <property type="entry name" value="Hydantoinase_A"/>
</dbReference>
<dbReference type="Pfam" id="PF05378">
    <property type="entry name" value="Hydant_A_N"/>
    <property type="match status" value="1"/>
</dbReference>
<evidence type="ECO:0000259" key="3">
    <source>
        <dbReference type="Pfam" id="PF06032"/>
    </source>
</evidence>
<feature type="domain" description="Hydantoinase/oxoprolinase N-terminal" evidence="2">
    <location>
        <begin position="11"/>
        <end position="197"/>
    </location>
</feature>
<dbReference type="InterPro" id="IPR043129">
    <property type="entry name" value="ATPase_NBD"/>
</dbReference>
<dbReference type="EMBL" id="NLAX01001139">
    <property type="protein sequence ID" value="PKS06076.1"/>
    <property type="molecule type" value="Genomic_DNA"/>
</dbReference>
<dbReference type="InterPro" id="IPR027479">
    <property type="entry name" value="S-Me-THD_N_sf"/>
</dbReference>
<protein>
    <recommendedName>
        <fullName evidence="7">Hydantoinase A/oxoprolinase domain-containing protein</fullName>
    </recommendedName>
</protein>
<dbReference type="Gene3D" id="2.40.390.10">
    <property type="entry name" value="CV3147-like"/>
    <property type="match status" value="1"/>
</dbReference>
<dbReference type="FunFam" id="3.40.1610.10:FF:000001">
    <property type="entry name" value="Hydantoinase, putative"/>
    <property type="match status" value="1"/>
</dbReference>
<dbReference type="InterPro" id="IPR048350">
    <property type="entry name" value="S-Me-THD-like_C"/>
</dbReference>
<dbReference type="Pfam" id="PF06032">
    <property type="entry name" value="S-Me-THD_N"/>
    <property type="match status" value="1"/>
</dbReference>
<evidence type="ECO:0008006" key="7">
    <source>
        <dbReference type="Google" id="ProtNLM"/>
    </source>
</evidence>
<keyword evidence="6" id="KW-1185">Reference proteome</keyword>
<evidence type="ECO:0000259" key="4">
    <source>
        <dbReference type="Pfam" id="PF20906"/>
    </source>
</evidence>
<dbReference type="InterPro" id="IPR045079">
    <property type="entry name" value="Oxoprolinase-like"/>
</dbReference>
<dbReference type="Proteomes" id="UP000233524">
    <property type="component" value="Unassembled WGS sequence"/>
</dbReference>
<dbReference type="SUPFAM" id="SSF160991">
    <property type="entry name" value="CV3147-like"/>
    <property type="match status" value="1"/>
</dbReference>
<proteinExistence type="predicted"/>
<evidence type="ECO:0000313" key="6">
    <source>
        <dbReference type="Proteomes" id="UP000233524"/>
    </source>
</evidence>
<dbReference type="VEuPathDB" id="FungiDB:jhhlp_007910"/>
<dbReference type="Pfam" id="PF20906">
    <property type="entry name" value="S-Me-THD_C"/>
    <property type="match status" value="1"/>
</dbReference>
<sequence>MAAKVQRPLVIGVDVGGTNTDAVLLDTSQPGTSAVLSCHKSPTTPDVTDGVEAVLKALLSKPWSISEESSSGSPVIPSTPDPKSVTALAIGTTHFLNAIIQHDAALLSRVAVIRLGSYGFLDGALPFADWPLALRGTIEAYSAVVPGGVNIDGRLIAPLDESSLREQARKLYNLGLRNIVIVGMGSPMDRDFNQEAEAKDHILSELNALDASYAASVNIVLSHTVAGSGLLARENAAILNASISTFARRTIHSFLRAMGRVGLQCPLYLTSNAGHLLPFKQAILFPIRIFSSGPTNSMRGAAFLAGQDLLRAQSEGRSFVVVDVGGTTSDVGALMPNGYPRLSKTHTDLAGVKVNLDMPSVESIGLGGGSIIRILGETPDSIKASVGPDSVGYALTTKALCFGGTTTTATDVVIAHSRGNSSEPSIGDPNLINLSPEVIAASQGRIKQMFESLIDRIKLSDDDCTVILVGGGAFLCPSQLRGVNRVIRCEHAGVANAIGAALAKIHGSAEALVDADDVQAGIVRVTEAAVAGAVAKGGVAQDVTVLNETVQWVPYVDGKRLVHIGVACSVDHARVYSEMIQSSAQGDLISGLDYKADTVDESLKSTAEKSTPTAYLASEQDVDILTYRPEISPSGEWVISPTDLKFIEIGCYILGCGGGGSPYSTYLNLLELLRQGERIVIVSPDSLPDEAVLPPVAAIGTPAVGLERISSDAVFHAIKRLAQELGGAEATHMLATEIGGMNGLATLRWAAKRYCNVPVVDGDLMGRAYPNFEMVSQYVSAETINELLPVAICSGDGRDGIIPAGQTDEISAGKEIRRVCAEFGFAAGAAGNPLSGAKFRSAGIPNTFSLAWRLGRVVRSAQVNSTLGTVTDAIVAEVGGPTSARRVFTGKVRGVETKITETGHSLGQVIIEKLGEDEVEMEADRGLQGDEWSEVRVPFMNENLAVVTKGSHGEEKILATVPDLIFLLDVSSGEAIGVQEYRYGVKVVVMIMAPHPVWTTKRGLEVAGPKVFNLPHEYVSTLVYHKPRSVIEEFAPVVAKS</sequence>
<feature type="domain" description="S-Me-THD N-terminal" evidence="3">
    <location>
        <begin position="642"/>
        <end position="802"/>
    </location>
</feature>
<gene>
    <name evidence="5" type="ORF">jhhlp_007910</name>
</gene>
<dbReference type="Gene3D" id="3.40.1610.10">
    <property type="entry name" value="CV3147-like domain"/>
    <property type="match status" value="1"/>
</dbReference>
<dbReference type="GO" id="GO:0016787">
    <property type="term" value="F:hydrolase activity"/>
    <property type="evidence" value="ECO:0007669"/>
    <property type="project" value="InterPro"/>
</dbReference>
<dbReference type="InterPro" id="IPR010318">
    <property type="entry name" value="S-Me-THD_N"/>
</dbReference>
<name>A0A2N3N0W7_9PEZI</name>
<comment type="caution">
    <text evidence="5">The sequence shown here is derived from an EMBL/GenBank/DDBJ whole genome shotgun (WGS) entry which is preliminary data.</text>
</comment>
<dbReference type="InParanoid" id="A0A2N3N0W7"/>
<dbReference type="SUPFAM" id="SSF53067">
    <property type="entry name" value="Actin-like ATPase domain"/>
    <property type="match status" value="1"/>
</dbReference>
<dbReference type="InterPro" id="IPR008040">
    <property type="entry name" value="Hydant_A_N"/>
</dbReference>
<evidence type="ECO:0000313" key="5">
    <source>
        <dbReference type="EMBL" id="PKS06076.1"/>
    </source>
</evidence>
<dbReference type="PANTHER" id="PTHR11365:SF10">
    <property type="entry name" value="HYDANTOINASE_OXOPROLINASE"/>
    <property type="match status" value="1"/>
</dbReference>
<dbReference type="AlphaFoldDB" id="A0A2N3N0W7"/>